<dbReference type="SUPFAM" id="SSF141571">
    <property type="entry name" value="Pentapeptide repeat-like"/>
    <property type="match status" value="1"/>
</dbReference>
<evidence type="ECO:0000313" key="3">
    <source>
        <dbReference type="Proteomes" id="UP000610966"/>
    </source>
</evidence>
<keyword evidence="3" id="KW-1185">Reference proteome</keyword>
<organism evidence="2 3">
    <name type="scientific">Sphaerimonospora thailandensis</name>
    <dbReference type="NCBI Taxonomy" id="795644"/>
    <lineage>
        <taxon>Bacteria</taxon>
        <taxon>Bacillati</taxon>
        <taxon>Actinomycetota</taxon>
        <taxon>Actinomycetes</taxon>
        <taxon>Streptosporangiales</taxon>
        <taxon>Streptosporangiaceae</taxon>
        <taxon>Sphaerimonospora</taxon>
    </lineage>
</organism>
<protein>
    <recommendedName>
        <fullName evidence="4">Pentapeptide repeat protein</fullName>
    </recommendedName>
</protein>
<proteinExistence type="predicted"/>
<dbReference type="PANTHER" id="PTHR47485">
    <property type="entry name" value="THYLAKOID LUMENAL 17.4 KDA PROTEIN, CHLOROPLASTIC"/>
    <property type="match status" value="1"/>
</dbReference>
<keyword evidence="1" id="KW-0677">Repeat</keyword>
<dbReference type="EMBL" id="BOOG01000026">
    <property type="protein sequence ID" value="GIH70842.1"/>
    <property type="molecule type" value="Genomic_DNA"/>
</dbReference>
<evidence type="ECO:0008006" key="4">
    <source>
        <dbReference type="Google" id="ProtNLM"/>
    </source>
</evidence>
<accession>A0A8J3RBK5</accession>
<evidence type="ECO:0000313" key="2">
    <source>
        <dbReference type="EMBL" id="GIH70842.1"/>
    </source>
</evidence>
<sequence>MPKRRGQRREHTFAEPRELAALPYAGYLEPFSGRLAQSGDYDTVLFDGQEFEEEDARDARFMESAFTSVTFTGGRYRRARFSDVWLNTVRWVGGDFTETSLADAEIIASVLAGTAMPDCRMRSVVFHRCKLDSVNLRVAALREVSFVDCTLRDVDFAGATLTGVAFPGSSLERVRFDKARMTEVDLRGATALGIADGYDALRGATISGLQLMELAPAFAHLLGVTVSDD</sequence>
<dbReference type="Gene3D" id="2.160.20.80">
    <property type="entry name" value="E3 ubiquitin-protein ligase SopA"/>
    <property type="match status" value="1"/>
</dbReference>
<name>A0A8J3RBK5_9ACTN</name>
<evidence type="ECO:0000256" key="1">
    <source>
        <dbReference type="ARBA" id="ARBA00022737"/>
    </source>
</evidence>
<dbReference type="Proteomes" id="UP000610966">
    <property type="component" value="Unassembled WGS sequence"/>
</dbReference>
<dbReference type="PANTHER" id="PTHR47485:SF1">
    <property type="entry name" value="THYLAKOID LUMENAL 17.4 KDA PROTEIN, CHLOROPLASTIC"/>
    <property type="match status" value="1"/>
</dbReference>
<dbReference type="Pfam" id="PF13599">
    <property type="entry name" value="Pentapeptide_4"/>
    <property type="match status" value="1"/>
</dbReference>
<dbReference type="InterPro" id="IPR001646">
    <property type="entry name" value="5peptide_repeat"/>
</dbReference>
<dbReference type="AlphaFoldDB" id="A0A8J3RBK5"/>
<comment type="caution">
    <text evidence="2">The sequence shown here is derived from an EMBL/GenBank/DDBJ whole genome shotgun (WGS) entry which is preliminary data.</text>
</comment>
<dbReference type="RefSeq" id="WP_204016549.1">
    <property type="nucleotide sequence ID" value="NZ_BOOG01000026.1"/>
</dbReference>
<reference evidence="2" key="1">
    <citation type="submission" date="2021-01" db="EMBL/GenBank/DDBJ databases">
        <title>Whole genome shotgun sequence of Sphaerimonospora thailandensis NBRC 107569.</title>
        <authorList>
            <person name="Komaki H."/>
            <person name="Tamura T."/>
        </authorList>
    </citation>
    <scope>NUCLEOTIDE SEQUENCE</scope>
    <source>
        <strain evidence="2">NBRC 107569</strain>
    </source>
</reference>
<gene>
    <name evidence="2" type="ORF">Mth01_30950</name>
</gene>